<protein>
    <submittedName>
        <fullName evidence="1">Uncharacterized protein</fullName>
    </submittedName>
</protein>
<comment type="caution">
    <text evidence="1">The sequence shown here is derived from an EMBL/GenBank/DDBJ whole genome shotgun (WGS) entry which is preliminary data.</text>
</comment>
<sequence length="60" mass="7071">MKQKVPLSQIEFFNGRPKCKMLKERVFLQHFPLLAIVKPYNLLKKCILSISYKNVLLHNA</sequence>
<keyword evidence="2" id="KW-1185">Reference proteome</keyword>
<organism evidence="1 2">
    <name type="scientific">Rossellomorea pakistanensis</name>
    <dbReference type="NCBI Taxonomy" id="992288"/>
    <lineage>
        <taxon>Bacteria</taxon>
        <taxon>Bacillati</taxon>
        <taxon>Bacillota</taxon>
        <taxon>Bacilli</taxon>
        <taxon>Bacillales</taxon>
        <taxon>Bacillaceae</taxon>
        <taxon>Rossellomorea</taxon>
    </lineage>
</organism>
<name>A0ABS2NFI4_9BACI</name>
<dbReference type="Proteomes" id="UP001646157">
    <property type="component" value="Unassembled WGS sequence"/>
</dbReference>
<reference evidence="1 2" key="1">
    <citation type="submission" date="2021-01" db="EMBL/GenBank/DDBJ databases">
        <title>Genomic Encyclopedia of Type Strains, Phase IV (KMG-IV): sequencing the most valuable type-strain genomes for metagenomic binning, comparative biology and taxonomic classification.</title>
        <authorList>
            <person name="Goeker M."/>
        </authorList>
    </citation>
    <scope>NUCLEOTIDE SEQUENCE [LARGE SCALE GENOMIC DNA]</scope>
    <source>
        <strain evidence="1 2">DSM 24834</strain>
    </source>
</reference>
<dbReference type="EMBL" id="JAFBDZ010000003">
    <property type="protein sequence ID" value="MBM7586585.1"/>
    <property type="molecule type" value="Genomic_DNA"/>
</dbReference>
<proteinExistence type="predicted"/>
<gene>
    <name evidence="1" type="ORF">JOC86_003137</name>
</gene>
<evidence type="ECO:0000313" key="2">
    <source>
        <dbReference type="Proteomes" id="UP001646157"/>
    </source>
</evidence>
<accession>A0ABS2NFI4</accession>
<evidence type="ECO:0000313" key="1">
    <source>
        <dbReference type="EMBL" id="MBM7586585.1"/>
    </source>
</evidence>